<evidence type="ECO:0000256" key="1">
    <source>
        <dbReference type="SAM" id="MobiDB-lite"/>
    </source>
</evidence>
<sequence>MSDEPQQGAPIKPAQTAEPQVTPVADPITIVAPAIEVVEPPQVAEEISDTAQLPVIEVTTPTQVEEVSVEPQPATQSTQTPEMLPEAVAPIAHNAPVLSQPDNSPAPISVLRPQAQVARTNRIQKKLDKIMEFIREKKTIRNDDVEKILHVSDSTAQRYLGALVKQGKLRKLGSRGSTHYELVNI</sequence>
<dbReference type="InterPro" id="IPR036390">
    <property type="entry name" value="WH_DNA-bd_sf"/>
</dbReference>
<dbReference type="EMBL" id="PCYI01000029">
    <property type="protein sequence ID" value="PIR44500.1"/>
    <property type="molecule type" value="Genomic_DNA"/>
</dbReference>
<evidence type="ECO:0000313" key="2">
    <source>
        <dbReference type="EMBL" id="PIR44500.1"/>
    </source>
</evidence>
<dbReference type="AlphaFoldDB" id="A0A2H0RDI3"/>
<gene>
    <name evidence="2" type="ORF">COV10_04590</name>
</gene>
<evidence type="ECO:0000313" key="3">
    <source>
        <dbReference type="Proteomes" id="UP000228767"/>
    </source>
</evidence>
<dbReference type="Proteomes" id="UP000228767">
    <property type="component" value="Unassembled WGS sequence"/>
</dbReference>
<evidence type="ECO:0008006" key="4">
    <source>
        <dbReference type="Google" id="ProtNLM"/>
    </source>
</evidence>
<organism evidence="2 3">
    <name type="scientific">Candidatus Vogelbacteria bacterium CG10_big_fil_rev_8_21_14_0_10_51_16</name>
    <dbReference type="NCBI Taxonomy" id="1975045"/>
    <lineage>
        <taxon>Bacteria</taxon>
        <taxon>Candidatus Vogeliibacteriota</taxon>
    </lineage>
</organism>
<comment type="caution">
    <text evidence="2">The sequence shown here is derived from an EMBL/GenBank/DDBJ whole genome shotgun (WGS) entry which is preliminary data.</text>
</comment>
<accession>A0A2H0RDI3</accession>
<name>A0A2H0RDI3_9BACT</name>
<dbReference type="SUPFAM" id="SSF46785">
    <property type="entry name" value="Winged helix' DNA-binding domain"/>
    <property type="match status" value="1"/>
</dbReference>
<proteinExistence type="predicted"/>
<dbReference type="Gene3D" id="1.10.10.10">
    <property type="entry name" value="Winged helix-like DNA-binding domain superfamily/Winged helix DNA-binding domain"/>
    <property type="match status" value="1"/>
</dbReference>
<feature type="region of interest" description="Disordered" evidence="1">
    <location>
        <begin position="1"/>
        <end position="23"/>
    </location>
</feature>
<reference evidence="2 3" key="1">
    <citation type="submission" date="2017-09" db="EMBL/GenBank/DDBJ databases">
        <title>Depth-based differentiation of microbial function through sediment-hosted aquifers and enrichment of novel symbionts in the deep terrestrial subsurface.</title>
        <authorList>
            <person name="Probst A.J."/>
            <person name="Ladd B."/>
            <person name="Jarett J.K."/>
            <person name="Geller-Mcgrath D.E."/>
            <person name="Sieber C.M."/>
            <person name="Emerson J.B."/>
            <person name="Anantharaman K."/>
            <person name="Thomas B.C."/>
            <person name="Malmstrom R."/>
            <person name="Stieglmeier M."/>
            <person name="Klingl A."/>
            <person name="Woyke T."/>
            <person name="Ryan C.M."/>
            <person name="Banfield J.F."/>
        </authorList>
    </citation>
    <scope>NUCLEOTIDE SEQUENCE [LARGE SCALE GENOMIC DNA]</scope>
    <source>
        <strain evidence="2">CG10_big_fil_rev_8_21_14_0_10_51_16</strain>
    </source>
</reference>
<protein>
    <recommendedName>
        <fullName evidence="4">HTH deoR-type domain-containing protein</fullName>
    </recommendedName>
</protein>
<dbReference type="InterPro" id="IPR036388">
    <property type="entry name" value="WH-like_DNA-bd_sf"/>
</dbReference>